<dbReference type="SMART" id="SM00060">
    <property type="entry name" value="FN3"/>
    <property type="match status" value="1"/>
</dbReference>
<evidence type="ECO:0000259" key="1">
    <source>
        <dbReference type="PROSITE" id="PS50853"/>
    </source>
</evidence>
<dbReference type="InterPro" id="IPR036116">
    <property type="entry name" value="FN3_sf"/>
</dbReference>
<dbReference type="Pfam" id="PF24674">
    <property type="entry name" value="MACPF_SNTX"/>
    <property type="match status" value="1"/>
</dbReference>
<dbReference type="Pfam" id="PF18078">
    <property type="entry name" value="Thioredoxin_11"/>
    <property type="match status" value="1"/>
</dbReference>
<dbReference type="CDD" id="cd00063">
    <property type="entry name" value="FN3"/>
    <property type="match status" value="1"/>
</dbReference>
<organism evidence="2 3">
    <name type="scientific">Adineta ricciae</name>
    <name type="common">Rotifer</name>
    <dbReference type="NCBI Taxonomy" id="249248"/>
    <lineage>
        <taxon>Eukaryota</taxon>
        <taxon>Metazoa</taxon>
        <taxon>Spiralia</taxon>
        <taxon>Gnathifera</taxon>
        <taxon>Rotifera</taxon>
        <taxon>Eurotatoria</taxon>
        <taxon>Bdelloidea</taxon>
        <taxon>Adinetida</taxon>
        <taxon>Adinetidae</taxon>
        <taxon>Adineta</taxon>
    </lineage>
</organism>
<dbReference type="Proteomes" id="UP000663828">
    <property type="component" value="Unassembled WGS sequence"/>
</dbReference>
<keyword evidence="3" id="KW-1185">Reference proteome</keyword>
<dbReference type="EMBL" id="CAJNOR010002889">
    <property type="protein sequence ID" value="CAF1353183.1"/>
    <property type="molecule type" value="Genomic_DNA"/>
</dbReference>
<sequence>MSIETSPVLAPMALGRSFQLGMLYDFKTDMPVSDVSLWDDRLITNYVKAWSIPSSGYEIHVEDSLAKRLDLFQLDSDLKMSVLSGLVELSHSGKLIDDRKQGEHHRRFVMKYSVTTQQHELSTNHLSMHNAKYPQVIHERIATHLVTGILYGAEVYFVFNQAADSGESPTINDRNLLELLQKLTTYQIFQNGKLYLTDNERKLAKTLTCRYYGDFQLVSEPTTFEQVAHLFRRLPQLLEDRSIPKQVWLYPLHLLDRSSIRYCNFPHVNNDLVNRSVELFERLYRLEMKINDLKARTPYRPLLYQIHEQLSLYIAAIGKFQIELKKQIKDLWIEFRQDGMNEKIFRDFLNKMYMYPLNAKKTNNWIQSISEGVQKLVDFTDLLHNSVKIVVGNALVESPFVLRLIIHVLEKSDPFLNELFQCLHSANDQVVARNTKINCWLNQDNFTSVRNKIVLFCEFAQANSKNEDIQYIVEARYAEEFHMSKDVSVILYQNRIPTYFEIPSKPGTAKATNLSHGIFTLTWSKPVYGSQSITQYKIYNQVDGMQRWTVFHITDDDTLSTAISKLPRGKYRFKIKGITLIGDTAESYASELIDTNETKPTPPVVAAPPVPPHPTLLPVITQKTQPIVSAKTITDKRATLDVMPAWFEQVKPVPLEKIRPPASFDKNSPTDVRTYQCLATYRSMKNKTKNIDFVAEPFKADVENTETLVVVLNELANQLGTRLTFTNSDFKYDDSAYRTACGVANLGSIHTFLASEGQFQTAKFTLHLNLDYDDLTATPETLQKFVVDSINDISSVVGCKKEFIRVFEVQRTQSICLGIGICAPSNLETEAIAAQTKDQLNDHRVKERGGLFGYIIEEQYDFKLEPAHVQLQLQEKDFDSKHNRKYDFAGTAKRGGKPYYFPEGWYRHALRVIDKYPEDKAWLKMDNSPGEWAVGYHGTNYSALKGVINHGLMHQFVTMDLCAVEAKKQNPSIPDVKGLYVATHCEGGAANYASTFTVKDSIGAHIDYKVVFQCRVQPGKFTEHTGPVTKGKAWRVFDEKAIRPYGLLLQEQKQKK</sequence>
<reference evidence="2" key="1">
    <citation type="submission" date="2021-02" db="EMBL/GenBank/DDBJ databases">
        <authorList>
            <person name="Nowell W R."/>
        </authorList>
    </citation>
    <scope>NUCLEOTIDE SEQUENCE</scope>
</reference>
<dbReference type="InterPro" id="IPR052090">
    <property type="entry name" value="Cytolytic_pore-forming_toxin"/>
</dbReference>
<dbReference type="PANTHER" id="PTHR31594:SF14">
    <property type="entry name" value="FIBRONECTIN TYPE-III DOMAIN-CONTAINING PROTEIN"/>
    <property type="match status" value="1"/>
</dbReference>
<name>A0A815HDL0_ADIRI</name>
<evidence type="ECO:0000313" key="2">
    <source>
        <dbReference type="EMBL" id="CAF1353183.1"/>
    </source>
</evidence>
<evidence type="ECO:0000313" key="3">
    <source>
        <dbReference type="Proteomes" id="UP000663828"/>
    </source>
</evidence>
<dbReference type="InterPro" id="IPR013783">
    <property type="entry name" value="Ig-like_fold"/>
</dbReference>
<dbReference type="PANTHER" id="PTHR31594">
    <property type="entry name" value="AIG1-TYPE G DOMAIN-CONTAINING PROTEIN"/>
    <property type="match status" value="1"/>
</dbReference>
<dbReference type="AlphaFoldDB" id="A0A815HDL0"/>
<dbReference type="SUPFAM" id="SSF49265">
    <property type="entry name" value="Fibronectin type III"/>
    <property type="match status" value="1"/>
</dbReference>
<protein>
    <recommendedName>
        <fullName evidence="1">Fibronectin type-III domain-containing protein</fullName>
    </recommendedName>
</protein>
<dbReference type="PROSITE" id="PS50853">
    <property type="entry name" value="FN3"/>
    <property type="match status" value="1"/>
</dbReference>
<dbReference type="Gene3D" id="2.60.40.10">
    <property type="entry name" value="Immunoglobulins"/>
    <property type="match status" value="1"/>
</dbReference>
<feature type="domain" description="Fibronectin type-III" evidence="1">
    <location>
        <begin position="505"/>
        <end position="601"/>
    </location>
</feature>
<dbReference type="InterPro" id="IPR003961">
    <property type="entry name" value="FN3_dom"/>
</dbReference>
<dbReference type="InterPro" id="IPR040581">
    <property type="entry name" value="Thioredoxin_11"/>
</dbReference>
<comment type="caution">
    <text evidence="2">The sequence shown here is derived from an EMBL/GenBank/DDBJ whole genome shotgun (WGS) entry which is preliminary data.</text>
</comment>
<dbReference type="InterPro" id="IPR056072">
    <property type="entry name" value="SNTX_MACPF/CDC-like_dom"/>
</dbReference>
<proteinExistence type="predicted"/>
<gene>
    <name evidence="2" type="ORF">XAT740_LOCUS31599</name>
</gene>
<accession>A0A815HDL0</accession>